<feature type="domain" description="Methyltransferase" evidence="3">
    <location>
        <begin position="414"/>
        <end position="538"/>
    </location>
</feature>
<feature type="signal peptide" evidence="2">
    <location>
        <begin position="1"/>
        <end position="22"/>
    </location>
</feature>
<reference evidence="4 5" key="1">
    <citation type="submission" date="2024-10" db="EMBL/GenBank/DDBJ databases">
        <title>Updated reference genomes for cyclostephanoid diatoms.</title>
        <authorList>
            <person name="Roberts W.R."/>
            <person name="Alverson A.J."/>
        </authorList>
    </citation>
    <scope>NUCLEOTIDE SEQUENCE [LARGE SCALE GENOMIC DNA]</scope>
    <source>
        <strain evidence="4 5">AJA228-03</strain>
    </source>
</reference>
<proteinExistence type="predicted"/>
<dbReference type="SUPFAM" id="SSF53335">
    <property type="entry name" value="S-adenosyl-L-methionine-dependent methyltransferases"/>
    <property type="match status" value="1"/>
</dbReference>
<dbReference type="Gene3D" id="3.30.750.80">
    <property type="entry name" value="RNA methyltransferase domain (HRMD) like"/>
    <property type="match status" value="1"/>
</dbReference>
<evidence type="ECO:0000256" key="1">
    <source>
        <dbReference type="SAM" id="MobiDB-lite"/>
    </source>
</evidence>
<keyword evidence="5" id="KW-1185">Reference proteome</keyword>
<comment type="caution">
    <text evidence="4">The sequence shown here is derived from an EMBL/GenBank/DDBJ whole genome shotgun (WGS) entry which is preliminary data.</text>
</comment>
<accession>A0ABD3RG33</accession>
<name>A0ABD3RG33_9STRA</name>
<protein>
    <recommendedName>
        <fullName evidence="3">Methyltransferase domain-containing protein</fullName>
    </recommendedName>
</protein>
<dbReference type="PANTHER" id="PTHR42873">
    <property type="entry name" value="RIBOSOMAL RNA LARGE SUBUNIT METHYLTRANSFERASE"/>
    <property type="match status" value="1"/>
</dbReference>
<dbReference type="GO" id="GO:0032259">
    <property type="term" value="P:methylation"/>
    <property type="evidence" value="ECO:0007669"/>
    <property type="project" value="UniProtKB-KW"/>
</dbReference>
<dbReference type="GO" id="GO:0008168">
    <property type="term" value="F:methyltransferase activity"/>
    <property type="evidence" value="ECO:0007669"/>
    <property type="project" value="UniProtKB-KW"/>
</dbReference>
<dbReference type="Gene3D" id="3.40.50.150">
    <property type="entry name" value="Vaccinia Virus protein VP39"/>
    <property type="match status" value="1"/>
</dbReference>
<dbReference type="PANTHER" id="PTHR42873:SF1">
    <property type="entry name" value="S-ADENOSYLMETHIONINE-DEPENDENT METHYLTRANSFERASE DOMAIN-CONTAINING PROTEIN"/>
    <property type="match status" value="1"/>
</dbReference>
<dbReference type="EMBL" id="JALLPB020000269">
    <property type="protein sequence ID" value="KAL3811297.1"/>
    <property type="molecule type" value="Genomic_DNA"/>
</dbReference>
<feature type="compositionally biased region" description="Basic residues" evidence="1">
    <location>
        <begin position="155"/>
        <end position="168"/>
    </location>
</feature>
<keyword evidence="2" id="KW-0732">Signal</keyword>
<dbReference type="CDD" id="cd11572">
    <property type="entry name" value="RlmI_M_like"/>
    <property type="match status" value="1"/>
</dbReference>
<feature type="region of interest" description="Disordered" evidence="1">
    <location>
        <begin position="153"/>
        <end position="179"/>
    </location>
</feature>
<evidence type="ECO:0000313" key="5">
    <source>
        <dbReference type="Proteomes" id="UP001530377"/>
    </source>
</evidence>
<feature type="region of interest" description="Disordered" evidence="1">
    <location>
        <begin position="61"/>
        <end position="87"/>
    </location>
</feature>
<gene>
    <name evidence="4" type="ORF">ACHAXA_007159</name>
</gene>
<feature type="chain" id="PRO_5044847206" description="Methyltransferase domain-containing protein" evidence="2">
    <location>
        <begin position="23"/>
        <end position="603"/>
    </location>
</feature>
<dbReference type="AlphaFoldDB" id="A0ABD3RG33"/>
<dbReference type="CDD" id="cd02440">
    <property type="entry name" value="AdoMet_MTases"/>
    <property type="match status" value="1"/>
</dbReference>
<dbReference type="Pfam" id="PF13847">
    <property type="entry name" value="Methyltransf_31"/>
    <property type="match status" value="1"/>
</dbReference>
<evidence type="ECO:0000259" key="3">
    <source>
        <dbReference type="Pfam" id="PF13847"/>
    </source>
</evidence>
<organism evidence="4 5">
    <name type="scientific">Cyclostephanos tholiformis</name>
    <dbReference type="NCBI Taxonomy" id="382380"/>
    <lineage>
        <taxon>Eukaryota</taxon>
        <taxon>Sar</taxon>
        <taxon>Stramenopiles</taxon>
        <taxon>Ochrophyta</taxon>
        <taxon>Bacillariophyta</taxon>
        <taxon>Coscinodiscophyceae</taxon>
        <taxon>Thalassiosirophycidae</taxon>
        <taxon>Stephanodiscales</taxon>
        <taxon>Stephanodiscaceae</taxon>
        <taxon>Cyclostephanos</taxon>
    </lineage>
</organism>
<dbReference type="Proteomes" id="UP001530377">
    <property type="component" value="Unassembled WGS sequence"/>
</dbReference>
<evidence type="ECO:0000256" key="2">
    <source>
        <dbReference type="SAM" id="SignalP"/>
    </source>
</evidence>
<feature type="compositionally biased region" description="Polar residues" evidence="1">
    <location>
        <begin position="61"/>
        <end position="84"/>
    </location>
</feature>
<sequence length="603" mass="66580">MKLNTLRNAMLMLAFDMSLVNAASRFTRPGKLRPWTRAFDPKSATLAFTILRPSRSITARSSIPRTRMASSTDVDLSLGRQNSPTEKKNSLHTVVVHRNRQSIAFREGTPLVFGGSVASTFTEDCHDEIHAYITDNIPIGSLVAIVVSRDSSSAKGKRNKDSRGKKRNVNSSERGDDETVVHHSFRAIEKESTFRDIINQSQLIGYGVYNENSMYRVRILCHDTMHPGLTKEIRSIRMQIQQGNYQSESCSTTLQLKLILSRKISDAISTRVAMGLPSSGITDTYRLVNGEGDGLSGLAVDILGGKTAIVMSSAAWCEIHKETIVSVLEKSLREHPSYRDLNVDIIWRNTPSRLKQDGYEVLPFSDEEKEEENERVIATESSVKYYTYPYSYGQKTGFYCDQRENRLMLAQLCKNKQILDLCCYNGGFALNVMVRGYAHSAIGVDSSQDAIDAAIANARLNGLSDKDISFVRADIAAFMKSAIDSNDEFDVVVLDPPKLAPSISSLDRASTKYHALNRDAMHLINKSKGGLLLTCTCSAAMTQKDGGQYFLNVVNSAALSAKRRITLLRVSGAAPCHTQSPASFPSGQYLTAALFHVGPSDIE</sequence>
<dbReference type="InterPro" id="IPR025714">
    <property type="entry name" value="Methyltranfer_dom"/>
</dbReference>
<dbReference type="InterPro" id="IPR029063">
    <property type="entry name" value="SAM-dependent_MTases_sf"/>
</dbReference>
<evidence type="ECO:0000313" key="4">
    <source>
        <dbReference type="EMBL" id="KAL3811297.1"/>
    </source>
</evidence>